<keyword evidence="6" id="KW-0539">Nucleus</keyword>
<dbReference type="Gene3D" id="2.30.31.10">
    <property type="entry name" value="Transcriptional Coactivator Pc4, Chain A"/>
    <property type="match status" value="1"/>
</dbReference>
<keyword evidence="10" id="KW-1185">Reference proteome</keyword>
<evidence type="ECO:0000256" key="5">
    <source>
        <dbReference type="ARBA" id="ARBA00023163"/>
    </source>
</evidence>
<evidence type="ECO:0000256" key="2">
    <source>
        <dbReference type="ARBA" id="ARBA00009001"/>
    </source>
</evidence>
<comment type="subcellular location">
    <subcellularLocation>
        <location evidence="1">Nucleus</location>
    </subcellularLocation>
</comment>
<evidence type="ECO:0000259" key="8">
    <source>
        <dbReference type="Pfam" id="PF02229"/>
    </source>
</evidence>
<dbReference type="InterPro" id="IPR003173">
    <property type="entry name" value="PC4_C"/>
</dbReference>
<feature type="domain" description="Transcriptional coactivator p15 (PC4) C-terminal" evidence="8">
    <location>
        <begin position="42"/>
        <end position="94"/>
    </location>
</feature>
<dbReference type="InterPro" id="IPR009044">
    <property type="entry name" value="ssDNA-bd_transcriptional_reg"/>
</dbReference>
<evidence type="ECO:0000256" key="7">
    <source>
        <dbReference type="SAM" id="MobiDB-lite"/>
    </source>
</evidence>
<reference evidence="9" key="1">
    <citation type="submission" date="2023-06" db="EMBL/GenBank/DDBJ databases">
        <title>Genome-scale phylogeny and comparative genomics of the fungal order Sordariales.</title>
        <authorList>
            <consortium name="Lawrence Berkeley National Laboratory"/>
            <person name="Hensen N."/>
            <person name="Bonometti L."/>
            <person name="Westerberg I."/>
            <person name="Brannstrom I.O."/>
            <person name="Guillou S."/>
            <person name="Cros-Aarteil S."/>
            <person name="Calhoun S."/>
            <person name="Haridas S."/>
            <person name="Kuo A."/>
            <person name="Mondo S."/>
            <person name="Pangilinan J."/>
            <person name="Riley R."/>
            <person name="LaButti K."/>
            <person name="Andreopoulos B."/>
            <person name="Lipzen A."/>
            <person name="Chen C."/>
            <person name="Yanf M."/>
            <person name="Daum C."/>
            <person name="Ng V."/>
            <person name="Clum A."/>
            <person name="Steindorff A."/>
            <person name="Ohm R."/>
            <person name="Martin F."/>
            <person name="Silar P."/>
            <person name="Natvig D."/>
            <person name="Lalanne C."/>
            <person name="Gautier V."/>
            <person name="Ament-velasquez S.L."/>
            <person name="Kruys A."/>
            <person name="Hutchinson M.I."/>
            <person name="Powell A.J."/>
            <person name="Barry K."/>
            <person name="Miller A.N."/>
            <person name="Grigoriev I.V."/>
            <person name="Debuchy R."/>
            <person name="Gladieux P."/>
            <person name="Thoren M.H."/>
            <person name="Johannesson H."/>
        </authorList>
    </citation>
    <scope>NUCLEOTIDE SEQUENCE</scope>
    <source>
        <strain evidence="9">SMH3391-2</strain>
    </source>
</reference>
<evidence type="ECO:0000313" key="9">
    <source>
        <dbReference type="EMBL" id="KAK0615878.1"/>
    </source>
</evidence>
<comment type="caution">
    <text evidence="9">The sequence shown here is derived from an EMBL/GenBank/DDBJ whole genome shotgun (WGS) entry which is preliminary data.</text>
</comment>
<keyword evidence="3" id="KW-0805">Transcription regulation</keyword>
<accession>A0AA40BW50</accession>
<dbReference type="Proteomes" id="UP001174934">
    <property type="component" value="Unassembled WGS sequence"/>
</dbReference>
<keyword evidence="5" id="KW-0804">Transcription</keyword>
<proteinExistence type="inferred from homology"/>
<dbReference type="GO" id="GO:0060261">
    <property type="term" value="P:positive regulation of transcription initiation by RNA polymerase II"/>
    <property type="evidence" value="ECO:0007669"/>
    <property type="project" value="InterPro"/>
</dbReference>
<protein>
    <submittedName>
        <fullName evidence="9">Transcriptional Coactivator p15-domain-containing protein</fullName>
    </submittedName>
</protein>
<keyword evidence="4" id="KW-0238">DNA-binding</keyword>
<sequence>MPPRKRQLEESDDEPQYVKKPKGDKAKAGLTKGADADGNAYWDIGNHRRVGTSEFKGKTLVNIREYYTTADGELRPGKKGISLSLEQYKNLLQIIPKLNAELGIDGTAAQAAKGEEIDEAPAKGRAKKDKKSSERANIDVTSDEDEED</sequence>
<evidence type="ECO:0000256" key="1">
    <source>
        <dbReference type="ARBA" id="ARBA00004123"/>
    </source>
</evidence>
<evidence type="ECO:0000313" key="10">
    <source>
        <dbReference type="Proteomes" id="UP001174934"/>
    </source>
</evidence>
<comment type="similarity">
    <text evidence="2">Belongs to the transcriptional coactivator PC4 family.</text>
</comment>
<dbReference type="AlphaFoldDB" id="A0AA40BW50"/>
<evidence type="ECO:0000256" key="3">
    <source>
        <dbReference type="ARBA" id="ARBA00023015"/>
    </source>
</evidence>
<dbReference type="EMBL" id="JAULSR010000006">
    <property type="protein sequence ID" value="KAK0615878.1"/>
    <property type="molecule type" value="Genomic_DNA"/>
</dbReference>
<dbReference type="GO" id="GO:0003677">
    <property type="term" value="F:DNA binding"/>
    <property type="evidence" value="ECO:0007669"/>
    <property type="project" value="UniProtKB-KW"/>
</dbReference>
<dbReference type="Pfam" id="PF02229">
    <property type="entry name" value="PC4"/>
    <property type="match status" value="1"/>
</dbReference>
<feature type="region of interest" description="Disordered" evidence="7">
    <location>
        <begin position="1"/>
        <end position="44"/>
    </location>
</feature>
<dbReference type="SUPFAM" id="SSF54447">
    <property type="entry name" value="ssDNA-binding transcriptional regulator domain"/>
    <property type="match status" value="1"/>
</dbReference>
<dbReference type="PANTHER" id="PTHR13215">
    <property type="entry name" value="RNA POLYMERASE II TRANSCRIPTIONAL COACTIVATOR"/>
    <property type="match status" value="1"/>
</dbReference>
<dbReference type="InterPro" id="IPR045125">
    <property type="entry name" value="Sub1/Tcp4-like"/>
</dbReference>
<name>A0AA40BW50_9PEZI</name>
<feature type="region of interest" description="Disordered" evidence="7">
    <location>
        <begin position="112"/>
        <end position="148"/>
    </location>
</feature>
<evidence type="ECO:0000256" key="4">
    <source>
        <dbReference type="ARBA" id="ARBA00023125"/>
    </source>
</evidence>
<dbReference type="GO" id="GO:0003713">
    <property type="term" value="F:transcription coactivator activity"/>
    <property type="evidence" value="ECO:0007669"/>
    <property type="project" value="InterPro"/>
</dbReference>
<evidence type="ECO:0000256" key="6">
    <source>
        <dbReference type="ARBA" id="ARBA00023242"/>
    </source>
</evidence>
<dbReference type="GO" id="GO:0005634">
    <property type="term" value="C:nucleus"/>
    <property type="evidence" value="ECO:0007669"/>
    <property type="project" value="UniProtKB-SubCell"/>
</dbReference>
<organism evidence="9 10">
    <name type="scientific">Bombardia bombarda</name>
    <dbReference type="NCBI Taxonomy" id="252184"/>
    <lineage>
        <taxon>Eukaryota</taxon>
        <taxon>Fungi</taxon>
        <taxon>Dikarya</taxon>
        <taxon>Ascomycota</taxon>
        <taxon>Pezizomycotina</taxon>
        <taxon>Sordariomycetes</taxon>
        <taxon>Sordariomycetidae</taxon>
        <taxon>Sordariales</taxon>
        <taxon>Lasiosphaeriaceae</taxon>
        <taxon>Bombardia</taxon>
    </lineage>
</organism>
<gene>
    <name evidence="9" type="ORF">B0T17DRAFT_539479</name>
</gene>